<dbReference type="PANTHER" id="PTHR48070:SF6">
    <property type="entry name" value="ESTERASE OVCA2"/>
    <property type="match status" value="1"/>
</dbReference>
<dbReference type="GO" id="GO:0016787">
    <property type="term" value="F:hydrolase activity"/>
    <property type="evidence" value="ECO:0007669"/>
    <property type="project" value="UniProtKB-KW"/>
</dbReference>
<dbReference type="InterPro" id="IPR005645">
    <property type="entry name" value="FSH-like_dom"/>
</dbReference>
<evidence type="ECO:0000259" key="2">
    <source>
        <dbReference type="Pfam" id="PF03959"/>
    </source>
</evidence>
<dbReference type="SUPFAM" id="SSF53474">
    <property type="entry name" value="alpha/beta-Hydrolases"/>
    <property type="match status" value="1"/>
</dbReference>
<dbReference type="FunFam" id="3.40.50.1820:FF:000073">
    <property type="entry name" value="esterase OVCA2 isoform X6"/>
    <property type="match status" value="1"/>
</dbReference>
<dbReference type="GO" id="GO:0005737">
    <property type="term" value="C:cytoplasm"/>
    <property type="evidence" value="ECO:0007669"/>
    <property type="project" value="TreeGrafter"/>
</dbReference>
<sequence>MTTPKKLRILCLHGMVQNAAVFRKKTSVIRKKLDKMADLVYVTAPQMTTDPKYTSEAHRAAAADENAPEEEKPFAWWQPYNDQQTEDGYYIGFKESVSFVKDVMIKEGPFDGIFGFSQGACLAAVILVALENRTVAPSLFGPDFNHPNFKFAMLSAGFKPLPQKATQNIWTHKISTPTLHMIGQEDKLISPDLQEELVNQCIDPVVIRHTGGHVVPSNAPSRNETVAFVSKFV</sequence>
<dbReference type="InterPro" id="IPR029058">
    <property type="entry name" value="AB_hydrolase_fold"/>
</dbReference>
<dbReference type="EMBL" id="JAEPRC010000209">
    <property type="protein sequence ID" value="KAG2204011.1"/>
    <property type="molecule type" value="Genomic_DNA"/>
</dbReference>
<dbReference type="Pfam" id="PF03959">
    <property type="entry name" value="FSH1"/>
    <property type="match status" value="1"/>
</dbReference>
<evidence type="ECO:0000256" key="1">
    <source>
        <dbReference type="ARBA" id="ARBA00022801"/>
    </source>
</evidence>
<dbReference type="PANTHER" id="PTHR48070">
    <property type="entry name" value="ESTERASE OVCA2"/>
    <property type="match status" value="1"/>
</dbReference>
<dbReference type="Proteomes" id="UP000650833">
    <property type="component" value="Unassembled WGS sequence"/>
</dbReference>
<feature type="domain" description="Serine hydrolase" evidence="2">
    <location>
        <begin position="2"/>
        <end position="223"/>
    </location>
</feature>
<reference evidence="3" key="1">
    <citation type="submission" date="2020-12" db="EMBL/GenBank/DDBJ databases">
        <title>Metabolic potential, ecology and presence of endohyphal bacteria is reflected in genomic diversity of Mucoromycotina.</title>
        <authorList>
            <person name="Muszewska A."/>
            <person name="Okrasinska A."/>
            <person name="Steczkiewicz K."/>
            <person name="Drgas O."/>
            <person name="Orlowska M."/>
            <person name="Perlinska-Lenart U."/>
            <person name="Aleksandrzak-Piekarczyk T."/>
            <person name="Szatraj K."/>
            <person name="Zielenkiewicz U."/>
            <person name="Pilsyk S."/>
            <person name="Malc E."/>
            <person name="Mieczkowski P."/>
            <person name="Kruszewska J.S."/>
            <person name="Biernat P."/>
            <person name="Pawlowska J."/>
        </authorList>
    </citation>
    <scope>NUCLEOTIDE SEQUENCE</scope>
    <source>
        <strain evidence="3">CBS 226.32</strain>
    </source>
</reference>
<comment type="caution">
    <text evidence="3">The sequence shown here is derived from an EMBL/GenBank/DDBJ whole genome shotgun (WGS) entry which is preliminary data.</text>
</comment>
<accession>A0A8H7R414</accession>
<dbReference type="AlphaFoldDB" id="A0A8H7R414"/>
<keyword evidence="4" id="KW-1185">Reference proteome</keyword>
<name>A0A8H7R414_9FUNG</name>
<evidence type="ECO:0000313" key="3">
    <source>
        <dbReference type="EMBL" id="KAG2204011.1"/>
    </source>
</evidence>
<protein>
    <recommendedName>
        <fullName evidence="2">Serine hydrolase domain-containing protein</fullName>
    </recommendedName>
</protein>
<dbReference type="Gene3D" id="3.40.50.1820">
    <property type="entry name" value="alpha/beta hydrolase"/>
    <property type="match status" value="1"/>
</dbReference>
<dbReference type="OrthoDB" id="414698at2759"/>
<keyword evidence="1" id="KW-0378">Hydrolase</keyword>
<dbReference type="GO" id="GO:0005634">
    <property type="term" value="C:nucleus"/>
    <property type="evidence" value="ECO:0007669"/>
    <property type="project" value="TreeGrafter"/>
</dbReference>
<dbReference type="InterPro" id="IPR050593">
    <property type="entry name" value="LovG"/>
</dbReference>
<evidence type="ECO:0000313" key="4">
    <source>
        <dbReference type="Proteomes" id="UP000650833"/>
    </source>
</evidence>
<gene>
    <name evidence="3" type="ORF">INT46_003313</name>
</gene>
<organism evidence="3 4">
    <name type="scientific">Mucor plumbeus</name>
    <dbReference type="NCBI Taxonomy" id="97098"/>
    <lineage>
        <taxon>Eukaryota</taxon>
        <taxon>Fungi</taxon>
        <taxon>Fungi incertae sedis</taxon>
        <taxon>Mucoromycota</taxon>
        <taxon>Mucoromycotina</taxon>
        <taxon>Mucoromycetes</taxon>
        <taxon>Mucorales</taxon>
        <taxon>Mucorineae</taxon>
        <taxon>Mucoraceae</taxon>
        <taxon>Mucor</taxon>
    </lineage>
</organism>
<proteinExistence type="predicted"/>